<evidence type="ECO:0000313" key="3">
    <source>
        <dbReference type="Proteomes" id="UP000006838"/>
    </source>
</evidence>
<name>Q3J7S5_NITOC</name>
<organism evidence="2 3">
    <name type="scientific">Nitrosococcus oceani (strain ATCC 19707 / BCRC 17464 / JCM 30415 / NCIMB 11848 / C-107)</name>
    <dbReference type="NCBI Taxonomy" id="323261"/>
    <lineage>
        <taxon>Bacteria</taxon>
        <taxon>Pseudomonadati</taxon>
        <taxon>Pseudomonadota</taxon>
        <taxon>Gammaproteobacteria</taxon>
        <taxon>Chromatiales</taxon>
        <taxon>Chromatiaceae</taxon>
        <taxon>Nitrosococcus</taxon>
    </lineage>
</organism>
<gene>
    <name evidence="2" type="ordered locus">Noc_2668</name>
</gene>
<dbReference type="AlphaFoldDB" id="Q3J7S5"/>
<dbReference type="STRING" id="323261.Noc_2668"/>
<feature type="domain" description="PilZ" evidence="1">
    <location>
        <begin position="9"/>
        <end position="97"/>
    </location>
</feature>
<dbReference type="Pfam" id="PF07238">
    <property type="entry name" value="PilZ"/>
    <property type="match status" value="1"/>
</dbReference>
<proteinExistence type="predicted"/>
<dbReference type="eggNOG" id="ENOG50330W9">
    <property type="taxonomic scope" value="Bacteria"/>
</dbReference>
<sequence length="97" mass="10712">MPSGDFMVEKRKSERLPVTVEVRVKRKSSPEEPLIFKTHDLSNNGIFLGADGQELPPVGEKVTVQLKNSLANGETPPLLTAEIVRQDSRGVGLRFLD</sequence>
<dbReference type="GO" id="GO:0035438">
    <property type="term" value="F:cyclic-di-GMP binding"/>
    <property type="evidence" value="ECO:0007669"/>
    <property type="project" value="InterPro"/>
</dbReference>
<dbReference type="SUPFAM" id="SSF141371">
    <property type="entry name" value="PilZ domain-like"/>
    <property type="match status" value="1"/>
</dbReference>
<reference evidence="3" key="1">
    <citation type="journal article" date="2006" name="Appl. Environ. Microbiol.">
        <title>Complete genome sequence of the marine, chemolithoautotrophic, ammonia-oxidizing bacterium Nitrosococcus oceani ATCC 19707.</title>
        <authorList>
            <person name="Klotz M.G."/>
            <person name="Arp D.J."/>
            <person name="Chain P.S.G."/>
            <person name="El-Sheikh A.F."/>
            <person name="Hauser L.J."/>
            <person name="Hommes N.G."/>
            <person name="Larimer F.W."/>
            <person name="Malfatti S.A."/>
            <person name="Norton J.M."/>
            <person name="Poret-Peterson A.T."/>
            <person name="Vergez L.M."/>
            <person name="Ward B.B."/>
        </authorList>
    </citation>
    <scope>NUCLEOTIDE SEQUENCE [LARGE SCALE GENOMIC DNA]</scope>
    <source>
        <strain evidence="3">ATCC 19707 / BCRC 17464 / NCIMB 11848 / C-107</strain>
    </source>
</reference>
<evidence type="ECO:0000259" key="1">
    <source>
        <dbReference type="Pfam" id="PF07238"/>
    </source>
</evidence>
<keyword evidence="3" id="KW-1185">Reference proteome</keyword>
<dbReference type="InParanoid" id="Q3J7S5"/>
<accession>Q3J7S5</accession>
<dbReference type="Proteomes" id="UP000006838">
    <property type="component" value="Chromosome"/>
</dbReference>
<protein>
    <recommendedName>
        <fullName evidence="1">PilZ domain-containing protein</fullName>
    </recommendedName>
</protein>
<dbReference type="Gene3D" id="2.40.10.220">
    <property type="entry name" value="predicted glycosyltransferase like domains"/>
    <property type="match status" value="1"/>
</dbReference>
<dbReference type="EMBL" id="CP000127">
    <property type="protein sequence ID" value="ABA59121.1"/>
    <property type="molecule type" value="Genomic_DNA"/>
</dbReference>
<dbReference type="KEGG" id="noc:Noc_2668"/>
<dbReference type="InterPro" id="IPR009875">
    <property type="entry name" value="PilZ_domain"/>
</dbReference>
<dbReference type="HOGENOM" id="CLU_181999_0_0_6"/>
<evidence type="ECO:0000313" key="2">
    <source>
        <dbReference type="EMBL" id="ABA59121.1"/>
    </source>
</evidence>